<evidence type="ECO:0000313" key="3">
    <source>
        <dbReference type="Proteomes" id="UP001196661"/>
    </source>
</evidence>
<organism evidence="2 3">
    <name type="scientific">Leptothoe kymatousa TAU-MAC 1615</name>
    <dbReference type="NCBI Taxonomy" id="2364775"/>
    <lineage>
        <taxon>Bacteria</taxon>
        <taxon>Bacillati</taxon>
        <taxon>Cyanobacteriota</taxon>
        <taxon>Cyanophyceae</taxon>
        <taxon>Nodosilineales</taxon>
        <taxon>Cymatolegaceae</taxon>
        <taxon>Leptothoe</taxon>
        <taxon>Leptothoe kymatousa</taxon>
    </lineage>
</organism>
<dbReference type="InterPro" id="IPR004360">
    <property type="entry name" value="Glyas_Fos-R_dOase_dom"/>
</dbReference>
<dbReference type="Proteomes" id="UP001196661">
    <property type="component" value="Unassembled WGS sequence"/>
</dbReference>
<dbReference type="RefSeq" id="WP_215618299.1">
    <property type="nucleotide sequence ID" value="NZ_JADOER010000008.1"/>
</dbReference>
<dbReference type="PROSITE" id="PS51819">
    <property type="entry name" value="VOC"/>
    <property type="match status" value="2"/>
</dbReference>
<dbReference type="PANTHER" id="PTHR33993:SF14">
    <property type="entry name" value="GB|AAF24581.1"/>
    <property type="match status" value="1"/>
</dbReference>
<dbReference type="CDD" id="cd07247">
    <property type="entry name" value="SgaA_N_like"/>
    <property type="match status" value="2"/>
</dbReference>
<dbReference type="EMBL" id="JADOER010000008">
    <property type="protein sequence ID" value="MBT9312402.1"/>
    <property type="molecule type" value="Genomic_DNA"/>
</dbReference>
<feature type="domain" description="VOC" evidence="1">
    <location>
        <begin position="11"/>
        <end position="126"/>
    </location>
</feature>
<dbReference type="InterPro" id="IPR037523">
    <property type="entry name" value="VOC_core"/>
</dbReference>
<dbReference type="PANTHER" id="PTHR33993">
    <property type="entry name" value="GLYOXALASE-RELATED"/>
    <property type="match status" value="1"/>
</dbReference>
<protein>
    <submittedName>
        <fullName evidence="2">VOC family protein</fullName>
    </submittedName>
</protein>
<evidence type="ECO:0000313" key="2">
    <source>
        <dbReference type="EMBL" id="MBT9312402.1"/>
    </source>
</evidence>
<dbReference type="InterPro" id="IPR029068">
    <property type="entry name" value="Glyas_Bleomycin-R_OHBP_Dase"/>
</dbReference>
<keyword evidence="3" id="KW-1185">Reference proteome</keyword>
<reference evidence="2 3" key="1">
    <citation type="journal article" date="2021" name="Mar. Drugs">
        <title>Genome Reduction and Secondary Metabolism of the Marine Sponge-Associated Cyanobacterium Leptothoe.</title>
        <authorList>
            <person name="Konstantinou D."/>
            <person name="Popin R.V."/>
            <person name="Fewer D.P."/>
            <person name="Sivonen K."/>
            <person name="Gkelis S."/>
        </authorList>
    </citation>
    <scope>NUCLEOTIDE SEQUENCE [LARGE SCALE GENOMIC DNA]</scope>
    <source>
        <strain evidence="2 3">TAU-MAC 1615</strain>
    </source>
</reference>
<name>A0ABS5Y3K2_9CYAN</name>
<comment type="caution">
    <text evidence="2">The sequence shown here is derived from an EMBL/GenBank/DDBJ whole genome shotgun (WGS) entry which is preliminary data.</text>
</comment>
<gene>
    <name evidence="2" type="ORF">IXB28_09310</name>
</gene>
<proteinExistence type="predicted"/>
<dbReference type="SUPFAM" id="SSF54593">
    <property type="entry name" value="Glyoxalase/Bleomycin resistance protein/Dihydroxybiphenyl dioxygenase"/>
    <property type="match status" value="1"/>
</dbReference>
<dbReference type="InterPro" id="IPR052164">
    <property type="entry name" value="Anthracycline_SecMetBiosynth"/>
</dbReference>
<sequence length="260" mass="28737">MGIRNSYENGVFSWVDLMTSEQEAAKQFYAELFGWTFKDKPTDMGGVYSMAYKGDRSVAAISAIPPTMDMPPSWQSYITVKDLDTTVQSCQENGATIEMAPFDVMQAGRMAIIKDPTGAVVSLWQATEHIGAERVNEVNTFCWTELQTRGAERAAEFYKSVFGWELEVDEAPPNYISASVKGHMNCGMFDMAKAPMPDNVPPRWVVYFNVADLDASLAVVNRLGGSVLMDPMDIEPGRFTTILDPQGAVVVLMQVNTPDD</sequence>
<evidence type="ECO:0000259" key="1">
    <source>
        <dbReference type="PROSITE" id="PS51819"/>
    </source>
</evidence>
<dbReference type="Pfam" id="PF00903">
    <property type="entry name" value="Glyoxalase"/>
    <property type="match status" value="2"/>
</dbReference>
<feature type="domain" description="VOC" evidence="1">
    <location>
        <begin position="140"/>
        <end position="255"/>
    </location>
</feature>
<dbReference type="Gene3D" id="3.10.180.10">
    <property type="entry name" value="2,3-Dihydroxybiphenyl 1,2-Dioxygenase, domain 1"/>
    <property type="match status" value="2"/>
</dbReference>
<accession>A0ABS5Y3K2</accession>